<evidence type="ECO:0000256" key="1">
    <source>
        <dbReference type="SAM" id="MobiDB-lite"/>
    </source>
</evidence>
<proteinExistence type="predicted"/>
<organism evidence="2 3">
    <name type="scientific">Favolaschia claudopus</name>
    <dbReference type="NCBI Taxonomy" id="2862362"/>
    <lineage>
        <taxon>Eukaryota</taxon>
        <taxon>Fungi</taxon>
        <taxon>Dikarya</taxon>
        <taxon>Basidiomycota</taxon>
        <taxon>Agaricomycotina</taxon>
        <taxon>Agaricomycetes</taxon>
        <taxon>Agaricomycetidae</taxon>
        <taxon>Agaricales</taxon>
        <taxon>Marasmiineae</taxon>
        <taxon>Mycenaceae</taxon>
        <taxon>Favolaschia</taxon>
    </lineage>
</organism>
<reference evidence="2 3" key="1">
    <citation type="journal article" date="2024" name="J Genomics">
        <title>Draft genome sequencing and assembly of Favolaschia claudopus CIRM-BRFM 2984 isolated from oak limbs.</title>
        <authorList>
            <person name="Navarro D."/>
            <person name="Drula E."/>
            <person name="Chaduli D."/>
            <person name="Cazenave R."/>
            <person name="Ahrendt S."/>
            <person name="Wang J."/>
            <person name="Lipzen A."/>
            <person name="Daum C."/>
            <person name="Barry K."/>
            <person name="Grigoriev I.V."/>
            <person name="Favel A."/>
            <person name="Rosso M.N."/>
            <person name="Martin F."/>
        </authorList>
    </citation>
    <scope>NUCLEOTIDE SEQUENCE [LARGE SCALE GENOMIC DNA]</scope>
    <source>
        <strain evidence="2 3">CIRM-BRFM 2984</strain>
    </source>
</reference>
<comment type="caution">
    <text evidence="2">The sequence shown here is derived from an EMBL/GenBank/DDBJ whole genome shotgun (WGS) entry which is preliminary data.</text>
</comment>
<dbReference type="Proteomes" id="UP001362999">
    <property type="component" value="Unassembled WGS sequence"/>
</dbReference>
<sequence>SLEEKFGPLYAAEVEAAWTQHLGRLLNRDPHDVSPDELPTWSATMELIKSLEIPVFKSGLTGMQMVNTLVFCGVVQMPTVFEMARWISDNKDLGAVKGLKMMGFTMNSKNDIQAAYICFHNFLDDWITTDDKTVLGFHPPFTEHLLCKTPRWENYLYADGCPTLTDMVKILGDIAWLEGQNLDDSSAMPFPLKPSREELEAALRKGDKDSEGDSGTEDERESEEETIRPIPVRFNCGNGRNRAEL</sequence>
<evidence type="ECO:0000313" key="2">
    <source>
        <dbReference type="EMBL" id="KAK6971309.1"/>
    </source>
</evidence>
<feature type="compositionally biased region" description="Basic and acidic residues" evidence="1">
    <location>
        <begin position="194"/>
        <end position="211"/>
    </location>
</feature>
<evidence type="ECO:0000313" key="3">
    <source>
        <dbReference type="Proteomes" id="UP001362999"/>
    </source>
</evidence>
<dbReference type="AlphaFoldDB" id="A0AAV9Z4N2"/>
<protein>
    <submittedName>
        <fullName evidence="2">Uncharacterized protein</fullName>
    </submittedName>
</protein>
<keyword evidence="3" id="KW-1185">Reference proteome</keyword>
<feature type="region of interest" description="Disordered" evidence="1">
    <location>
        <begin position="187"/>
        <end position="245"/>
    </location>
</feature>
<feature type="compositionally biased region" description="Acidic residues" evidence="1">
    <location>
        <begin position="212"/>
        <end position="224"/>
    </location>
</feature>
<name>A0AAV9Z4N2_9AGAR</name>
<dbReference type="EMBL" id="JAWWNJ010000215">
    <property type="protein sequence ID" value="KAK6971309.1"/>
    <property type="molecule type" value="Genomic_DNA"/>
</dbReference>
<feature type="non-terminal residue" evidence="2">
    <location>
        <position position="1"/>
    </location>
</feature>
<gene>
    <name evidence="2" type="ORF">R3P38DRAFT_3497674</name>
</gene>
<accession>A0AAV9Z4N2</accession>